<sequence length="376" mass="43512">MLARKWLRCLLIGIILCLPSFSSATVSDLFLLSSKLPPFSMEDAALEMEDTCWQSLFQGVANSDPRLSERRLVFTLNQNLADISSAKVLPGLKRLGITALFLVDSSSIISNEYVLRNIVEQGHYVALKNLSKDTSREDIMEDVMLYYRVLEREPLFIAQRVASTAPLEVPIRMIPIYVGENDGRNVFLEREGDLDDAISQEKSSFTKLEKIMKLDQLRCTYQRLGCHSRLVRESIFSKWCTNLEEELISRYVNFAQYVSSHGNITSHKVRDWLSDVHFFIDRNSDKLESLYEGWRYADIAAEPTSIIHLWPKRRIPPIPCVNSTCFRNFLKSSQHNAKWNQISSDVHLLTDIAILLFSLILFYFLRRKYRLVKKQE</sequence>
<proteinExistence type="predicted"/>
<keyword evidence="1" id="KW-0812">Transmembrane</keyword>
<dbReference type="AlphaFoldDB" id="A0AAV9IA90"/>
<feature type="signal peptide" evidence="2">
    <location>
        <begin position="1"/>
        <end position="24"/>
    </location>
</feature>
<evidence type="ECO:0000313" key="4">
    <source>
        <dbReference type="Proteomes" id="UP001300502"/>
    </source>
</evidence>
<evidence type="ECO:0000313" key="3">
    <source>
        <dbReference type="EMBL" id="KAK4524287.1"/>
    </source>
</evidence>
<keyword evidence="1" id="KW-0472">Membrane</keyword>
<evidence type="ECO:0000256" key="1">
    <source>
        <dbReference type="SAM" id="Phobius"/>
    </source>
</evidence>
<feature type="transmembrane region" description="Helical" evidence="1">
    <location>
        <begin position="346"/>
        <end position="365"/>
    </location>
</feature>
<keyword evidence="1" id="KW-1133">Transmembrane helix</keyword>
<dbReference type="Proteomes" id="UP001300502">
    <property type="component" value="Unassembled WGS sequence"/>
</dbReference>
<keyword evidence="4" id="KW-1185">Reference proteome</keyword>
<evidence type="ECO:0000256" key="2">
    <source>
        <dbReference type="SAM" id="SignalP"/>
    </source>
</evidence>
<protein>
    <submittedName>
        <fullName evidence="3">Uncharacterized protein</fullName>
    </submittedName>
</protein>
<dbReference type="EMBL" id="JANCYU010000022">
    <property type="protein sequence ID" value="KAK4524287.1"/>
    <property type="molecule type" value="Genomic_DNA"/>
</dbReference>
<organism evidence="3 4">
    <name type="scientific">Galdieria yellowstonensis</name>
    <dbReference type="NCBI Taxonomy" id="3028027"/>
    <lineage>
        <taxon>Eukaryota</taxon>
        <taxon>Rhodophyta</taxon>
        <taxon>Bangiophyceae</taxon>
        <taxon>Galdieriales</taxon>
        <taxon>Galdieriaceae</taxon>
        <taxon>Galdieria</taxon>
    </lineage>
</organism>
<name>A0AAV9IA90_9RHOD</name>
<keyword evidence="2" id="KW-0732">Signal</keyword>
<comment type="caution">
    <text evidence="3">The sequence shown here is derived from an EMBL/GenBank/DDBJ whole genome shotgun (WGS) entry which is preliminary data.</text>
</comment>
<accession>A0AAV9IA90</accession>
<gene>
    <name evidence="3" type="ORF">GAYE_SCF02G2186</name>
</gene>
<feature type="chain" id="PRO_5043911515" evidence="2">
    <location>
        <begin position="25"/>
        <end position="376"/>
    </location>
</feature>
<reference evidence="3 4" key="1">
    <citation type="submission" date="2022-07" db="EMBL/GenBank/DDBJ databases">
        <title>Genome-wide signatures of adaptation to extreme environments.</title>
        <authorList>
            <person name="Cho C.H."/>
            <person name="Yoon H.S."/>
        </authorList>
    </citation>
    <scope>NUCLEOTIDE SEQUENCE [LARGE SCALE GENOMIC DNA]</scope>
    <source>
        <strain evidence="3 4">108.79 E11</strain>
    </source>
</reference>